<accession>A0A2N5EQX8</accession>
<reference evidence="9 10" key="1">
    <citation type="submission" date="2017-12" db="EMBL/GenBank/DDBJ databases">
        <title>Characterization of six clinical isolates of Enterochimera gen. nov., a novel genus of the Yersiniaciae family and the three species Enterochimera arupensis sp. nov., Enterochimera coloradensis sp. nov, and Enterochimera californica sp. nov.</title>
        <authorList>
            <person name="Rossi A."/>
            <person name="Fisher M."/>
        </authorList>
    </citation>
    <scope>NUCLEOTIDE SEQUENCE [LARGE SCALE GENOMIC DNA]</scope>
    <source>
        <strain evidence="9 10">2016Iso1</strain>
    </source>
</reference>
<keyword evidence="5" id="KW-0808">Transferase</keyword>
<evidence type="ECO:0000313" key="10">
    <source>
        <dbReference type="Proteomes" id="UP000234626"/>
    </source>
</evidence>
<dbReference type="InterPro" id="IPR036667">
    <property type="entry name" value="PTS_IIB_sorbose-sp_sf"/>
</dbReference>
<evidence type="ECO:0000256" key="3">
    <source>
        <dbReference type="ARBA" id="ARBA00022490"/>
    </source>
</evidence>
<dbReference type="Gene3D" id="3.40.35.10">
    <property type="entry name" value="Phosphotransferase system, sorbose subfamily IIB component"/>
    <property type="match status" value="1"/>
</dbReference>
<protein>
    <submittedName>
        <fullName evidence="9">PTS mannose/fructose/sorbose transporter subunit IIB</fullName>
    </submittedName>
</protein>
<evidence type="ECO:0000256" key="7">
    <source>
        <dbReference type="ARBA" id="ARBA00022777"/>
    </source>
</evidence>
<dbReference type="Proteomes" id="UP000234626">
    <property type="component" value="Unassembled WGS sequence"/>
</dbReference>
<evidence type="ECO:0000256" key="1">
    <source>
        <dbReference type="ARBA" id="ARBA00004496"/>
    </source>
</evidence>
<dbReference type="OrthoDB" id="7065728at2"/>
<name>A0A2N5EQX8_9GAMM</name>
<evidence type="ECO:0000256" key="4">
    <source>
        <dbReference type="ARBA" id="ARBA00022597"/>
    </source>
</evidence>
<keyword evidence="7" id="KW-0418">Kinase</keyword>
<sequence>MITLLRVDHRLLHGQVAFSWTQYIGADCILIANDSVPNDELRKTTIKLAKPPSVKLVIKTIADAAEALKSGVTDKYRLFIVVESVRDAWRLAKAFPDITSINLGGVKAREGSRTISKAINLLPEEIAQLNELIQAGTEVEIRQVPNDRKMLFNECV</sequence>
<keyword evidence="10" id="KW-1185">Reference proteome</keyword>
<dbReference type="GO" id="GO:0008982">
    <property type="term" value="F:protein-N(PI)-phosphohistidine-sugar phosphotransferase activity"/>
    <property type="evidence" value="ECO:0007669"/>
    <property type="project" value="InterPro"/>
</dbReference>
<evidence type="ECO:0000256" key="2">
    <source>
        <dbReference type="ARBA" id="ARBA00022448"/>
    </source>
</evidence>
<gene>
    <name evidence="9" type="ORF">CYR34_04560</name>
</gene>
<keyword evidence="6" id="KW-0598">Phosphotransferase system</keyword>
<proteinExistence type="predicted"/>
<keyword evidence="4" id="KW-0762">Sugar transport</keyword>
<dbReference type="GO" id="GO:0009401">
    <property type="term" value="P:phosphoenolpyruvate-dependent sugar phosphotransferase system"/>
    <property type="evidence" value="ECO:0007669"/>
    <property type="project" value="UniProtKB-KW"/>
</dbReference>
<dbReference type="InterPro" id="IPR004720">
    <property type="entry name" value="PTS_IIB_sorbose-sp"/>
</dbReference>
<dbReference type="SUPFAM" id="SSF52728">
    <property type="entry name" value="PTS IIb component"/>
    <property type="match status" value="1"/>
</dbReference>
<dbReference type="GO" id="GO:0005737">
    <property type="term" value="C:cytoplasm"/>
    <property type="evidence" value="ECO:0007669"/>
    <property type="project" value="UniProtKB-SubCell"/>
</dbReference>
<evidence type="ECO:0000313" key="9">
    <source>
        <dbReference type="EMBL" id="PLR52120.1"/>
    </source>
</evidence>
<dbReference type="Pfam" id="PF03830">
    <property type="entry name" value="PTSIIB_sorb"/>
    <property type="match status" value="1"/>
</dbReference>
<dbReference type="PROSITE" id="PS51101">
    <property type="entry name" value="PTS_EIIB_TYPE_4"/>
    <property type="match status" value="1"/>
</dbReference>
<comment type="caution">
    <text evidence="9">The sequence shown here is derived from an EMBL/GenBank/DDBJ whole genome shotgun (WGS) entry which is preliminary data.</text>
</comment>
<organism evidence="9 10">
    <name type="scientific">Chimaeribacter arupi</name>
    <dbReference type="NCBI Taxonomy" id="2060066"/>
    <lineage>
        <taxon>Bacteria</taxon>
        <taxon>Pseudomonadati</taxon>
        <taxon>Pseudomonadota</taxon>
        <taxon>Gammaproteobacteria</taxon>
        <taxon>Enterobacterales</taxon>
        <taxon>Yersiniaceae</taxon>
        <taxon>Chimaeribacter</taxon>
    </lineage>
</organism>
<keyword evidence="3" id="KW-0963">Cytoplasm</keyword>
<dbReference type="EMBL" id="PJZK01000003">
    <property type="protein sequence ID" value="PLR52120.1"/>
    <property type="molecule type" value="Genomic_DNA"/>
</dbReference>
<evidence type="ECO:0000259" key="8">
    <source>
        <dbReference type="PROSITE" id="PS51101"/>
    </source>
</evidence>
<comment type="subcellular location">
    <subcellularLocation>
        <location evidence="1">Cytoplasm</location>
    </subcellularLocation>
</comment>
<dbReference type="AlphaFoldDB" id="A0A2N5EQX8"/>
<evidence type="ECO:0000256" key="6">
    <source>
        <dbReference type="ARBA" id="ARBA00022683"/>
    </source>
</evidence>
<dbReference type="RefSeq" id="WP_072929706.1">
    <property type="nucleotide sequence ID" value="NZ_CP119395.1"/>
</dbReference>
<evidence type="ECO:0000256" key="5">
    <source>
        <dbReference type="ARBA" id="ARBA00022679"/>
    </source>
</evidence>
<dbReference type="GO" id="GO:0016301">
    <property type="term" value="F:kinase activity"/>
    <property type="evidence" value="ECO:0007669"/>
    <property type="project" value="UniProtKB-KW"/>
</dbReference>
<dbReference type="CDD" id="cd00001">
    <property type="entry name" value="PTS_IIB_man"/>
    <property type="match status" value="1"/>
</dbReference>
<keyword evidence="2" id="KW-0813">Transport</keyword>
<feature type="domain" description="PTS EIIB type-4" evidence="8">
    <location>
        <begin position="1"/>
        <end position="156"/>
    </location>
</feature>